<proteinExistence type="predicted"/>
<feature type="compositionally biased region" description="Polar residues" evidence="5">
    <location>
        <begin position="76"/>
        <end position="114"/>
    </location>
</feature>
<evidence type="ECO:0000313" key="8">
    <source>
        <dbReference type="Proteomes" id="UP001280581"/>
    </source>
</evidence>
<feature type="region of interest" description="Disordered" evidence="5">
    <location>
        <begin position="119"/>
        <end position="138"/>
    </location>
</feature>
<evidence type="ECO:0000259" key="6">
    <source>
        <dbReference type="PROSITE" id="PS51999"/>
    </source>
</evidence>
<keyword evidence="8" id="KW-1185">Reference proteome</keyword>
<dbReference type="Proteomes" id="UP001280581">
    <property type="component" value="Unassembled WGS sequence"/>
</dbReference>
<keyword evidence="1" id="KW-0479">Metal-binding</keyword>
<keyword evidence="3" id="KW-0862">Zinc</keyword>
<gene>
    <name evidence="7" type="ORF">GRF29_161g27806</name>
</gene>
<name>A0AAN6LPJ8_9PLEO</name>
<dbReference type="Pfam" id="PF06839">
    <property type="entry name" value="Zn_ribbon_GRF"/>
    <property type="match status" value="1"/>
</dbReference>
<accession>A0AAN6LPJ8</accession>
<evidence type="ECO:0000256" key="4">
    <source>
        <dbReference type="PROSITE-ProRule" id="PRU01343"/>
    </source>
</evidence>
<evidence type="ECO:0000313" key="7">
    <source>
        <dbReference type="EMBL" id="KAK3202068.1"/>
    </source>
</evidence>
<keyword evidence="2 4" id="KW-0863">Zinc-finger</keyword>
<dbReference type="InterPro" id="IPR010666">
    <property type="entry name" value="Znf_GRF"/>
</dbReference>
<comment type="caution">
    <text evidence="7">The sequence shown here is derived from an EMBL/GenBank/DDBJ whole genome shotgun (WGS) entry which is preliminary data.</text>
</comment>
<feature type="region of interest" description="Disordered" evidence="5">
    <location>
        <begin position="69"/>
        <end position="114"/>
    </location>
</feature>
<evidence type="ECO:0000256" key="3">
    <source>
        <dbReference type="ARBA" id="ARBA00022833"/>
    </source>
</evidence>
<feature type="compositionally biased region" description="Polar residues" evidence="5">
    <location>
        <begin position="124"/>
        <end position="134"/>
    </location>
</feature>
<evidence type="ECO:0000256" key="1">
    <source>
        <dbReference type="ARBA" id="ARBA00022723"/>
    </source>
</evidence>
<sequence length="194" mass="22031">MQTPGTNRSSKFLGGTFRNGRWYCMCNEETRYVQTRNGPNKDKAFYKCPEEPMCGFWLWVEHETEAKRRLADSLSPEPSTPSRPRQSIEPRQQYTPPIASQSTLSAYTSTPSTNRVLRSAREATPSSGSANRGYTSPVALGDDDELATILLELLEDFKVQLTSRQKRKIQVVIDDYMEDMVKSPPSEYDGYLVD</sequence>
<dbReference type="PROSITE" id="PS51999">
    <property type="entry name" value="ZF_GRF"/>
    <property type="match status" value="1"/>
</dbReference>
<reference evidence="7 8" key="1">
    <citation type="submission" date="2021-02" db="EMBL/GenBank/DDBJ databases">
        <title>Genome assembly of Pseudopithomyces chartarum.</title>
        <authorList>
            <person name="Jauregui R."/>
            <person name="Singh J."/>
            <person name="Voisey C."/>
        </authorList>
    </citation>
    <scope>NUCLEOTIDE SEQUENCE [LARGE SCALE GENOMIC DNA]</scope>
    <source>
        <strain evidence="7 8">AGR01</strain>
    </source>
</reference>
<evidence type="ECO:0000256" key="2">
    <source>
        <dbReference type="ARBA" id="ARBA00022771"/>
    </source>
</evidence>
<dbReference type="AlphaFoldDB" id="A0AAN6LPJ8"/>
<protein>
    <recommendedName>
        <fullName evidence="6">GRF-type domain-containing protein</fullName>
    </recommendedName>
</protein>
<feature type="domain" description="GRF-type" evidence="6">
    <location>
        <begin position="24"/>
        <end position="63"/>
    </location>
</feature>
<evidence type="ECO:0000256" key="5">
    <source>
        <dbReference type="SAM" id="MobiDB-lite"/>
    </source>
</evidence>
<organism evidence="7 8">
    <name type="scientific">Pseudopithomyces chartarum</name>
    <dbReference type="NCBI Taxonomy" id="1892770"/>
    <lineage>
        <taxon>Eukaryota</taxon>
        <taxon>Fungi</taxon>
        <taxon>Dikarya</taxon>
        <taxon>Ascomycota</taxon>
        <taxon>Pezizomycotina</taxon>
        <taxon>Dothideomycetes</taxon>
        <taxon>Pleosporomycetidae</taxon>
        <taxon>Pleosporales</taxon>
        <taxon>Massarineae</taxon>
        <taxon>Didymosphaeriaceae</taxon>
        <taxon>Pseudopithomyces</taxon>
    </lineage>
</organism>
<dbReference type="EMBL" id="WVTA01000014">
    <property type="protein sequence ID" value="KAK3202068.1"/>
    <property type="molecule type" value="Genomic_DNA"/>
</dbReference>
<dbReference type="GO" id="GO:0008270">
    <property type="term" value="F:zinc ion binding"/>
    <property type="evidence" value="ECO:0007669"/>
    <property type="project" value="UniProtKB-KW"/>
</dbReference>